<evidence type="ECO:0000313" key="1">
    <source>
        <dbReference type="EMBL" id="GKV15489.1"/>
    </source>
</evidence>
<proteinExistence type="predicted"/>
<protein>
    <submittedName>
        <fullName evidence="1">Uncharacterized protein</fullName>
    </submittedName>
</protein>
<dbReference type="EMBL" id="BPVZ01000043">
    <property type="protein sequence ID" value="GKV15489.1"/>
    <property type="molecule type" value="Genomic_DNA"/>
</dbReference>
<reference evidence="1 2" key="1">
    <citation type="journal article" date="2021" name="Commun. Biol.">
        <title>The genome of Shorea leprosula (Dipterocarpaceae) highlights the ecological relevance of drought in aseasonal tropical rainforests.</title>
        <authorList>
            <person name="Ng K.K.S."/>
            <person name="Kobayashi M.J."/>
            <person name="Fawcett J.A."/>
            <person name="Hatakeyama M."/>
            <person name="Paape T."/>
            <person name="Ng C.H."/>
            <person name="Ang C.C."/>
            <person name="Tnah L.H."/>
            <person name="Lee C.T."/>
            <person name="Nishiyama T."/>
            <person name="Sese J."/>
            <person name="O'Brien M.J."/>
            <person name="Copetti D."/>
            <person name="Mohd Noor M.I."/>
            <person name="Ong R.C."/>
            <person name="Putra M."/>
            <person name="Sireger I.Z."/>
            <person name="Indrioko S."/>
            <person name="Kosugi Y."/>
            <person name="Izuno A."/>
            <person name="Isagi Y."/>
            <person name="Lee S.L."/>
            <person name="Shimizu K.K."/>
        </authorList>
    </citation>
    <scope>NUCLEOTIDE SEQUENCE [LARGE SCALE GENOMIC DNA]</scope>
    <source>
        <strain evidence="1">214</strain>
    </source>
</reference>
<sequence>MVLPISGSCSYCSLRNYRSRILFMGTVHALMASNKRV</sequence>
<gene>
    <name evidence="1" type="ORF">SLEP1_g26276</name>
</gene>
<keyword evidence="2" id="KW-1185">Reference proteome</keyword>
<name>A0AAV5JL63_9ROSI</name>
<accession>A0AAV5JL63</accession>
<evidence type="ECO:0000313" key="2">
    <source>
        <dbReference type="Proteomes" id="UP001054252"/>
    </source>
</evidence>
<dbReference type="Proteomes" id="UP001054252">
    <property type="component" value="Unassembled WGS sequence"/>
</dbReference>
<organism evidence="1 2">
    <name type="scientific">Rubroshorea leprosula</name>
    <dbReference type="NCBI Taxonomy" id="152421"/>
    <lineage>
        <taxon>Eukaryota</taxon>
        <taxon>Viridiplantae</taxon>
        <taxon>Streptophyta</taxon>
        <taxon>Embryophyta</taxon>
        <taxon>Tracheophyta</taxon>
        <taxon>Spermatophyta</taxon>
        <taxon>Magnoliopsida</taxon>
        <taxon>eudicotyledons</taxon>
        <taxon>Gunneridae</taxon>
        <taxon>Pentapetalae</taxon>
        <taxon>rosids</taxon>
        <taxon>malvids</taxon>
        <taxon>Malvales</taxon>
        <taxon>Dipterocarpaceae</taxon>
        <taxon>Rubroshorea</taxon>
    </lineage>
</organism>
<comment type="caution">
    <text evidence="1">The sequence shown here is derived from an EMBL/GenBank/DDBJ whole genome shotgun (WGS) entry which is preliminary data.</text>
</comment>
<dbReference type="AlphaFoldDB" id="A0AAV5JL63"/>